<evidence type="ECO:0000313" key="2">
    <source>
        <dbReference type="Proteomes" id="UP000317315"/>
    </source>
</evidence>
<proteinExistence type="predicted"/>
<organism evidence="1 2">
    <name type="scientific">Balnearium lithotrophicum</name>
    <dbReference type="NCBI Taxonomy" id="223788"/>
    <lineage>
        <taxon>Bacteria</taxon>
        <taxon>Pseudomonadati</taxon>
        <taxon>Aquificota</taxon>
        <taxon>Aquificia</taxon>
        <taxon>Desulfurobacteriales</taxon>
        <taxon>Desulfurobacteriaceae</taxon>
        <taxon>Balnearium</taxon>
    </lineage>
</organism>
<dbReference type="AlphaFoldDB" id="A0A521EDY0"/>
<evidence type="ECO:0000313" key="1">
    <source>
        <dbReference type="EMBL" id="SMO82118.1"/>
    </source>
</evidence>
<dbReference type="EMBL" id="FXTM01000038">
    <property type="protein sequence ID" value="SMO82118.1"/>
    <property type="molecule type" value="Genomic_DNA"/>
</dbReference>
<accession>A0A521EDY0</accession>
<keyword evidence="2" id="KW-1185">Reference proteome</keyword>
<reference evidence="1 2" key="1">
    <citation type="submission" date="2017-05" db="EMBL/GenBank/DDBJ databases">
        <authorList>
            <person name="Varghese N."/>
            <person name="Submissions S."/>
        </authorList>
    </citation>
    <scope>NUCLEOTIDE SEQUENCE [LARGE SCALE GENOMIC DNA]</scope>
    <source>
        <strain evidence="1 2">DSM 16304</strain>
    </source>
</reference>
<dbReference type="Proteomes" id="UP000317315">
    <property type="component" value="Unassembled WGS sequence"/>
</dbReference>
<sequence>MIRFLIIFLVLTSVALAGKRETYYCIQISSNHKLSHKLKETYRELLKSYPYVRIEKISNYFTLRVGFWKKKRTAKVFYRKLKKEYRNSFLRTCYLIPSRWVLPHKSNLRKSSVKLKKISTNSEEKKVSVREILKKTSKLYIPSPIKFTRFNFPETRIKKEKRNINFSFKGDFSFGNLNFQKVNLFLESENFKDLGITIMNYRESHIYPYINKFLIEKKRNFHTFYAGVFRRISSFEDLSSPGFELSYNPFPLSFEMFAGDNFFRNGANDVSLEGLKFASLSLRYKMFPDLILTANSLYESKRSFKDFKLNRRFWGNISLFFKKFYISTASSEKGGYLATVGFKGDSIESGLSVDRNLPYPLTSKGRILSESNYDFFLNLDPLNINRFFIKVNKQNFGLTVNTYTSQNGKWAIVNDKVFKKRGKFLGISIGLSNSINYRKFRIDVGGGIFFPGSAFADRSAKYRLKFKVGRKW</sequence>
<dbReference type="RefSeq" id="WP_142936265.1">
    <property type="nucleotide sequence ID" value="NZ_FXTM01000038.1"/>
</dbReference>
<dbReference type="OrthoDB" id="15419at2"/>
<protein>
    <submittedName>
        <fullName evidence="1">Uncharacterized protein</fullName>
    </submittedName>
</protein>
<name>A0A521EDY0_9BACT</name>
<gene>
    <name evidence="1" type="ORF">SAMN06269117_1383</name>
</gene>